<dbReference type="GO" id="GO:0006355">
    <property type="term" value="P:regulation of DNA-templated transcription"/>
    <property type="evidence" value="ECO:0007669"/>
    <property type="project" value="InterPro"/>
</dbReference>
<dbReference type="SUPFAM" id="SSF52540">
    <property type="entry name" value="P-loop containing nucleoside triphosphate hydrolases"/>
    <property type="match status" value="1"/>
</dbReference>
<dbReference type="GO" id="GO:0000160">
    <property type="term" value="P:phosphorelay signal transduction system"/>
    <property type="evidence" value="ECO:0007669"/>
    <property type="project" value="InterPro"/>
</dbReference>
<feature type="domain" description="OmpR/PhoB-type" evidence="4">
    <location>
        <begin position="13"/>
        <end position="111"/>
    </location>
</feature>
<gene>
    <name evidence="5" type="ORF">FU658_10070</name>
</gene>
<dbReference type="InterPro" id="IPR036388">
    <property type="entry name" value="WH-like_DNA-bd_sf"/>
</dbReference>
<comment type="caution">
    <text evidence="5">The sequence shown here is derived from an EMBL/GenBank/DDBJ whole genome shotgun (WGS) entry which is preliminary data.</text>
</comment>
<dbReference type="GO" id="GO:0003677">
    <property type="term" value="F:DNA binding"/>
    <property type="evidence" value="ECO:0007669"/>
    <property type="project" value="UniProtKB-UniRule"/>
</dbReference>
<organism evidence="5 6">
    <name type="scientific">Alkalisalibacterium limincola</name>
    <dbReference type="NCBI Taxonomy" id="2699169"/>
    <lineage>
        <taxon>Bacteria</taxon>
        <taxon>Pseudomonadati</taxon>
        <taxon>Pseudomonadota</taxon>
        <taxon>Gammaproteobacteria</taxon>
        <taxon>Lysobacterales</taxon>
        <taxon>Lysobacteraceae</taxon>
        <taxon>Alkalisalibacterium</taxon>
    </lineage>
</organism>
<evidence type="ECO:0000313" key="6">
    <source>
        <dbReference type="Proteomes" id="UP000321248"/>
    </source>
</evidence>
<evidence type="ECO:0000256" key="3">
    <source>
        <dbReference type="SAM" id="MobiDB-lite"/>
    </source>
</evidence>
<dbReference type="Pfam" id="PF00486">
    <property type="entry name" value="Trans_reg_C"/>
    <property type="match status" value="1"/>
</dbReference>
<keyword evidence="6" id="KW-1185">Reference proteome</keyword>
<dbReference type="SMART" id="SM00862">
    <property type="entry name" value="Trans_reg_C"/>
    <property type="match status" value="1"/>
</dbReference>
<dbReference type="Proteomes" id="UP000321248">
    <property type="component" value="Unassembled WGS sequence"/>
</dbReference>
<dbReference type="InterPro" id="IPR001867">
    <property type="entry name" value="OmpR/PhoB-type_DNA-bd"/>
</dbReference>
<dbReference type="CDD" id="cd00383">
    <property type="entry name" value="trans_reg_C"/>
    <property type="match status" value="1"/>
</dbReference>
<dbReference type="PANTHER" id="PTHR47691:SF3">
    <property type="entry name" value="HTH-TYPE TRANSCRIPTIONAL REGULATOR RV0890C-RELATED"/>
    <property type="match status" value="1"/>
</dbReference>
<dbReference type="InterPro" id="IPR027417">
    <property type="entry name" value="P-loop_NTPase"/>
</dbReference>
<dbReference type="OrthoDB" id="1971692at2"/>
<dbReference type="InterPro" id="IPR016032">
    <property type="entry name" value="Sig_transdc_resp-reg_C-effctor"/>
</dbReference>
<evidence type="ECO:0000256" key="1">
    <source>
        <dbReference type="ARBA" id="ARBA00023125"/>
    </source>
</evidence>
<evidence type="ECO:0000256" key="2">
    <source>
        <dbReference type="PROSITE-ProRule" id="PRU01091"/>
    </source>
</evidence>
<dbReference type="SUPFAM" id="SSF46894">
    <property type="entry name" value="C-terminal effector domain of the bipartite response regulators"/>
    <property type="match status" value="1"/>
</dbReference>
<dbReference type="Gene3D" id="1.10.10.10">
    <property type="entry name" value="Winged helix-like DNA-binding domain superfamily/Winged helix DNA-binding domain"/>
    <property type="match status" value="1"/>
</dbReference>
<evidence type="ECO:0000259" key="4">
    <source>
        <dbReference type="PROSITE" id="PS51755"/>
    </source>
</evidence>
<reference evidence="5 6" key="1">
    <citation type="submission" date="2019-08" db="EMBL/GenBank/DDBJ databases">
        <authorList>
            <person name="Karlyshev A.V."/>
        </authorList>
    </citation>
    <scope>NUCLEOTIDE SEQUENCE [LARGE SCALE GENOMIC DNA]</scope>
    <source>
        <strain evidence="5 6">Alg18-2.2</strain>
    </source>
</reference>
<feature type="DNA-binding region" description="OmpR/PhoB-type" evidence="2">
    <location>
        <begin position="13"/>
        <end position="111"/>
    </location>
</feature>
<feature type="compositionally biased region" description="Basic residues" evidence="3">
    <location>
        <begin position="227"/>
        <end position="241"/>
    </location>
</feature>
<protein>
    <recommendedName>
        <fullName evidence="4">OmpR/PhoB-type domain-containing protein</fullName>
    </recommendedName>
</protein>
<keyword evidence="1 2" id="KW-0238">DNA-binding</keyword>
<dbReference type="PANTHER" id="PTHR47691">
    <property type="entry name" value="REGULATOR-RELATED"/>
    <property type="match status" value="1"/>
</dbReference>
<proteinExistence type="predicted"/>
<dbReference type="EMBL" id="VRTS01000006">
    <property type="protein sequence ID" value="TXK62163.1"/>
    <property type="molecule type" value="Genomic_DNA"/>
</dbReference>
<name>A0A5C8KNG1_9GAMM</name>
<dbReference type="AlphaFoldDB" id="A0A5C8KNG1"/>
<sequence length="273" mass="28995">MQLGHGPQRTVGGDTLRFGDVRINTQAHAVWRQGREQSLEPRAWAVLMTLMQHQGELVSHNALLDAVWGHRHVSPGVLSRCIAQVRAALGDSARRPSFIQTIHGEGYRFFAEPEQASRTASTIVPAAVPLPVPLARMVGRRALLKQLEHELAGQRMLTLVGPGGVGKSVLGLRLAHRWHRARSAPVWRVDLAASGARGGAGAQHPDGVRAASRRRPCTSGGAGPGPARHHRAGVHRQRGKPCRIPVAPVRASAGELPGPAPAGDQPVAAGRAG</sequence>
<feature type="region of interest" description="Disordered" evidence="3">
    <location>
        <begin position="196"/>
        <end position="273"/>
    </location>
</feature>
<accession>A0A5C8KNG1</accession>
<dbReference type="PROSITE" id="PS51755">
    <property type="entry name" value="OMPR_PHOB"/>
    <property type="match status" value="1"/>
</dbReference>
<dbReference type="Gene3D" id="3.40.50.300">
    <property type="entry name" value="P-loop containing nucleotide triphosphate hydrolases"/>
    <property type="match status" value="1"/>
</dbReference>
<evidence type="ECO:0000313" key="5">
    <source>
        <dbReference type="EMBL" id="TXK62163.1"/>
    </source>
</evidence>